<reference evidence="3" key="1">
    <citation type="submission" date="2022-03" db="EMBL/GenBank/DDBJ databases">
        <authorList>
            <person name="Woo C.Y."/>
        </authorList>
    </citation>
    <scope>NUCLEOTIDE SEQUENCE</scope>
    <source>
        <strain evidence="3">CYS-02</strain>
    </source>
</reference>
<proteinExistence type="inferred from homology"/>
<evidence type="ECO:0000256" key="1">
    <source>
        <dbReference type="ARBA" id="ARBA00006987"/>
    </source>
</evidence>
<evidence type="ECO:0000313" key="3">
    <source>
        <dbReference type="EMBL" id="MCJ0765701.1"/>
    </source>
</evidence>
<dbReference type="InterPro" id="IPR005064">
    <property type="entry name" value="BUG"/>
</dbReference>
<dbReference type="Proteomes" id="UP001139447">
    <property type="component" value="Unassembled WGS sequence"/>
</dbReference>
<dbReference type="EMBL" id="JALGBI010000003">
    <property type="protein sequence ID" value="MCJ0765701.1"/>
    <property type="molecule type" value="Genomic_DNA"/>
</dbReference>
<evidence type="ECO:0000256" key="2">
    <source>
        <dbReference type="SAM" id="SignalP"/>
    </source>
</evidence>
<dbReference type="CDD" id="cd13578">
    <property type="entry name" value="PBP2_Bug27"/>
    <property type="match status" value="1"/>
</dbReference>
<feature type="signal peptide" evidence="2">
    <location>
        <begin position="1"/>
        <end position="27"/>
    </location>
</feature>
<name>A0A9X1VXP0_9BURK</name>
<organism evidence="3 4">
    <name type="scientific">Variovorax terrae</name>
    <dbReference type="NCBI Taxonomy" id="2923278"/>
    <lineage>
        <taxon>Bacteria</taxon>
        <taxon>Pseudomonadati</taxon>
        <taxon>Pseudomonadota</taxon>
        <taxon>Betaproteobacteria</taxon>
        <taxon>Burkholderiales</taxon>
        <taxon>Comamonadaceae</taxon>
        <taxon>Variovorax</taxon>
    </lineage>
</organism>
<comment type="similarity">
    <text evidence="1">Belongs to the UPF0065 (bug) family.</text>
</comment>
<dbReference type="Gene3D" id="3.40.190.10">
    <property type="entry name" value="Periplasmic binding protein-like II"/>
    <property type="match status" value="1"/>
</dbReference>
<gene>
    <name evidence="3" type="ORF">MMF98_21010</name>
</gene>
<dbReference type="Gene3D" id="3.40.190.150">
    <property type="entry name" value="Bordetella uptake gene, domain 1"/>
    <property type="match status" value="1"/>
</dbReference>
<dbReference type="RefSeq" id="WP_243309299.1">
    <property type="nucleotide sequence ID" value="NZ_JALGBI010000003.1"/>
</dbReference>
<dbReference type="Pfam" id="PF03401">
    <property type="entry name" value="TctC"/>
    <property type="match status" value="1"/>
</dbReference>
<evidence type="ECO:0000313" key="4">
    <source>
        <dbReference type="Proteomes" id="UP001139447"/>
    </source>
</evidence>
<sequence length="327" mass="33889">MTPLTRARRGFVLALLPLLMAAGASHAQNYPSKAVTIVVGTEAGGSPDLIARILGTRLGAQLGRPVIVENRPGAAGTVGAAQVARAQPDGHTLFLGTVSSHAIARSVYPALSYDPETSFAPVGQVASVPLILVVRADSKARTVKDLVTMAQAQPGKLNYASPGSGGPQHLASELFMSVTGTRLAHIPYKSGAAAITAVLAGDVDMFFAGMPPALAQIQAGKLRGLLVTTASRFPAVPDVPTAREAGLEDFEVDNWHALFAPAGTPLPVLQRLNHDIGVVLQDLEVRAQFVKIGATAKGGEPVELARLVKAEAGKWARIVKSTGTTAN</sequence>
<keyword evidence="4" id="KW-1185">Reference proteome</keyword>
<keyword evidence="2" id="KW-0732">Signal</keyword>
<protein>
    <submittedName>
        <fullName evidence="3">Tripartite tricarboxylate transporter substrate binding protein</fullName>
    </submittedName>
</protein>
<comment type="caution">
    <text evidence="3">The sequence shown here is derived from an EMBL/GenBank/DDBJ whole genome shotgun (WGS) entry which is preliminary data.</text>
</comment>
<feature type="chain" id="PRO_5040982069" evidence="2">
    <location>
        <begin position="28"/>
        <end position="327"/>
    </location>
</feature>
<dbReference type="PANTHER" id="PTHR42928">
    <property type="entry name" value="TRICARBOXYLATE-BINDING PROTEIN"/>
    <property type="match status" value="1"/>
</dbReference>
<accession>A0A9X1VXP0</accession>
<dbReference type="PANTHER" id="PTHR42928:SF5">
    <property type="entry name" value="BLR1237 PROTEIN"/>
    <property type="match status" value="1"/>
</dbReference>
<dbReference type="AlphaFoldDB" id="A0A9X1VXP0"/>
<dbReference type="PIRSF" id="PIRSF017082">
    <property type="entry name" value="YflP"/>
    <property type="match status" value="1"/>
</dbReference>
<dbReference type="InterPro" id="IPR042100">
    <property type="entry name" value="Bug_dom1"/>
</dbReference>
<dbReference type="SUPFAM" id="SSF53850">
    <property type="entry name" value="Periplasmic binding protein-like II"/>
    <property type="match status" value="1"/>
</dbReference>